<keyword evidence="1 5" id="KW-0597">Phosphoprotein</keyword>
<name>A0ABW8Z5R5_9BURK</name>
<dbReference type="SUPFAM" id="SSF52172">
    <property type="entry name" value="CheY-like"/>
    <property type="match status" value="1"/>
</dbReference>
<feature type="domain" description="Response regulatory" evidence="7">
    <location>
        <begin position="10"/>
        <end position="126"/>
    </location>
</feature>
<dbReference type="SMART" id="SM00421">
    <property type="entry name" value="HTH_LUXR"/>
    <property type="match status" value="1"/>
</dbReference>
<dbReference type="Pfam" id="PF00196">
    <property type="entry name" value="GerE"/>
    <property type="match status" value="1"/>
</dbReference>
<protein>
    <submittedName>
        <fullName evidence="8">Response regulator transcription factor</fullName>
    </submittedName>
</protein>
<evidence type="ECO:0000256" key="5">
    <source>
        <dbReference type="PROSITE-ProRule" id="PRU00169"/>
    </source>
</evidence>
<organism evidence="8 9">
    <name type="scientific">Herbaspirillum rhizosphaerae</name>
    <dbReference type="NCBI Taxonomy" id="346179"/>
    <lineage>
        <taxon>Bacteria</taxon>
        <taxon>Pseudomonadati</taxon>
        <taxon>Pseudomonadota</taxon>
        <taxon>Betaproteobacteria</taxon>
        <taxon>Burkholderiales</taxon>
        <taxon>Oxalobacteraceae</taxon>
        <taxon>Herbaspirillum</taxon>
    </lineage>
</organism>
<sequence>MNTAMPAPIRIYIADDHTIVRDGLAVMLQVHSDIKVVGSGSDGRQAVKEVASLRPDIVIMDIAMPNLNGIEATILLKDEAPGVKTIMLSMYATKEHIFRALQAGARGYLLKNSAGSELVNAIRVVQSGQRYLSQKIADTVVDDYLLDHRVTGPLDALSAREREVLQLVAEGHSSAQVAAMLSLSPKSIETYRSRLMQKIGVSDLPSLVKFSIHHGLISLE</sequence>
<dbReference type="SMART" id="SM00448">
    <property type="entry name" value="REC"/>
    <property type="match status" value="1"/>
</dbReference>
<keyword evidence="9" id="KW-1185">Reference proteome</keyword>
<proteinExistence type="predicted"/>
<evidence type="ECO:0000259" key="7">
    <source>
        <dbReference type="PROSITE" id="PS50110"/>
    </source>
</evidence>
<comment type="caution">
    <text evidence="8">The sequence shown here is derived from an EMBL/GenBank/DDBJ whole genome shotgun (WGS) entry which is preliminary data.</text>
</comment>
<dbReference type="Proteomes" id="UP001629214">
    <property type="component" value="Unassembled WGS sequence"/>
</dbReference>
<feature type="domain" description="HTH luxR-type" evidence="6">
    <location>
        <begin position="150"/>
        <end position="215"/>
    </location>
</feature>
<evidence type="ECO:0000256" key="2">
    <source>
        <dbReference type="ARBA" id="ARBA00023015"/>
    </source>
</evidence>
<gene>
    <name evidence="8" type="ORF">PQR63_08320</name>
</gene>
<keyword evidence="3" id="KW-0238">DNA-binding</keyword>
<evidence type="ECO:0000256" key="3">
    <source>
        <dbReference type="ARBA" id="ARBA00023125"/>
    </source>
</evidence>
<dbReference type="PROSITE" id="PS50110">
    <property type="entry name" value="RESPONSE_REGULATORY"/>
    <property type="match status" value="1"/>
</dbReference>
<dbReference type="InterPro" id="IPR039420">
    <property type="entry name" value="WalR-like"/>
</dbReference>
<evidence type="ECO:0000256" key="4">
    <source>
        <dbReference type="ARBA" id="ARBA00023163"/>
    </source>
</evidence>
<evidence type="ECO:0000313" key="8">
    <source>
        <dbReference type="EMBL" id="MFL9878382.1"/>
    </source>
</evidence>
<dbReference type="Pfam" id="PF00072">
    <property type="entry name" value="Response_reg"/>
    <property type="match status" value="1"/>
</dbReference>
<evidence type="ECO:0000313" key="9">
    <source>
        <dbReference type="Proteomes" id="UP001629214"/>
    </source>
</evidence>
<dbReference type="EMBL" id="JAQQFR010000004">
    <property type="protein sequence ID" value="MFL9878382.1"/>
    <property type="molecule type" value="Genomic_DNA"/>
</dbReference>
<dbReference type="InterPro" id="IPR001789">
    <property type="entry name" value="Sig_transdc_resp-reg_receiver"/>
</dbReference>
<dbReference type="PROSITE" id="PS00622">
    <property type="entry name" value="HTH_LUXR_1"/>
    <property type="match status" value="1"/>
</dbReference>
<dbReference type="InterPro" id="IPR016032">
    <property type="entry name" value="Sig_transdc_resp-reg_C-effctor"/>
</dbReference>
<dbReference type="PRINTS" id="PR00038">
    <property type="entry name" value="HTHLUXR"/>
</dbReference>
<evidence type="ECO:0000259" key="6">
    <source>
        <dbReference type="PROSITE" id="PS50043"/>
    </source>
</evidence>
<keyword evidence="4" id="KW-0804">Transcription</keyword>
<dbReference type="InterPro" id="IPR000792">
    <property type="entry name" value="Tscrpt_reg_LuxR_C"/>
</dbReference>
<dbReference type="CDD" id="cd06170">
    <property type="entry name" value="LuxR_C_like"/>
    <property type="match status" value="1"/>
</dbReference>
<dbReference type="RefSeq" id="WP_408167283.1">
    <property type="nucleotide sequence ID" value="NZ_JAQQFR010000004.1"/>
</dbReference>
<dbReference type="PROSITE" id="PS50043">
    <property type="entry name" value="HTH_LUXR_2"/>
    <property type="match status" value="1"/>
</dbReference>
<accession>A0ABW8Z5R5</accession>
<dbReference type="PANTHER" id="PTHR43214:SF41">
    <property type="entry name" value="NITRATE_NITRITE RESPONSE REGULATOR PROTEIN NARP"/>
    <property type="match status" value="1"/>
</dbReference>
<dbReference type="SUPFAM" id="SSF46894">
    <property type="entry name" value="C-terminal effector domain of the bipartite response regulators"/>
    <property type="match status" value="1"/>
</dbReference>
<reference evidence="8 9" key="1">
    <citation type="journal article" date="2024" name="Chem. Sci.">
        <title>Discovery of megapolipeptins by genome mining of a Burkholderiales bacteria collection.</title>
        <authorList>
            <person name="Paulo B.S."/>
            <person name="Recchia M.J.J."/>
            <person name="Lee S."/>
            <person name="Fergusson C.H."/>
            <person name="Romanowski S.B."/>
            <person name="Hernandez A."/>
            <person name="Krull N."/>
            <person name="Liu D.Y."/>
            <person name="Cavanagh H."/>
            <person name="Bos A."/>
            <person name="Gray C.A."/>
            <person name="Murphy B.T."/>
            <person name="Linington R.G."/>
            <person name="Eustaquio A.S."/>
        </authorList>
    </citation>
    <scope>NUCLEOTIDE SEQUENCE [LARGE SCALE GENOMIC DNA]</scope>
    <source>
        <strain evidence="8 9">RL21-008-BIB-B</strain>
    </source>
</reference>
<dbReference type="Gene3D" id="3.40.50.2300">
    <property type="match status" value="1"/>
</dbReference>
<dbReference type="InterPro" id="IPR011006">
    <property type="entry name" value="CheY-like_superfamily"/>
</dbReference>
<dbReference type="CDD" id="cd17535">
    <property type="entry name" value="REC_NarL-like"/>
    <property type="match status" value="1"/>
</dbReference>
<dbReference type="PANTHER" id="PTHR43214">
    <property type="entry name" value="TWO-COMPONENT RESPONSE REGULATOR"/>
    <property type="match status" value="1"/>
</dbReference>
<evidence type="ECO:0000256" key="1">
    <source>
        <dbReference type="ARBA" id="ARBA00022553"/>
    </source>
</evidence>
<feature type="modified residue" description="4-aspartylphosphate" evidence="5">
    <location>
        <position position="61"/>
    </location>
</feature>
<dbReference type="InterPro" id="IPR058245">
    <property type="entry name" value="NreC/VraR/RcsB-like_REC"/>
</dbReference>
<keyword evidence="2" id="KW-0805">Transcription regulation</keyword>